<dbReference type="InterPro" id="IPR012404">
    <property type="entry name" value="UCP036436"/>
</dbReference>
<feature type="domain" description="EamA" evidence="7">
    <location>
        <begin position="44"/>
        <end position="159"/>
    </location>
</feature>
<dbReference type="SUPFAM" id="SSF103481">
    <property type="entry name" value="Multidrug resistance efflux transporter EmrE"/>
    <property type="match status" value="1"/>
</dbReference>
<keyword evidence="2 5" id="KW-0812">Transmembrane</keyword>
<gene>
    <name evidence="8" type="ORF">NP493_753g00007</name>
</gene>
<organism evidence="8 9">
    <name type="scientific">Ridgeia piscesae</name>
    <name type="common">Tubeworm</name>
    <dbReference type="NCBI Taxonomy" id="27915"/>
    <lineage>
        <taxon>Eukaryota</taxon>
        <taxon>Metazoa</taxon>
        <taxon>Spiralia</taxon>
        <taxon>Lophotrochozoa</taxon>
        <taxon>Annelida</taxon>
        <taxon>Polychaeta</taxon>
        <taxon>Sedentaria</taxon>
        <taxon>Canalipalpata</taxon>
        <taxon>Sabellida</taxon>
        <taxon>Siboglinidae</taxon>
        <taxon>Ridgeia</taxon>
    </lineage>
</organism>
<proteinExistence type="predicted"/>
<evidence type="ECO:0000313" key="9">
    <source>
        <dbReference type="Proteomes" id="UP001209878"/>
    </source>
</evidence>
<feature type="transmembrane region" description="Helical" evidence="5">
    <location>
        <begin position="210"/>
        <end position="235"/>
    </location>
</feature>
<feature type="transmembrane region" description="Helical" evidence="5">
    <location>
        <begin position="178"/>
        <end position="198"/>
    </location>
</feature>
<comment type="caution">
    <text evidence="8">The sequence shown here is derived from an EMBL/GenBank/DDBJ whole genome shotgun (WGS) entry which is preliminary data.</text>
</comment>
<evidence type="ECO:0000256" key="4">
    <source>
        <dbReference type="ARBA" id="ARBA00023136"/>
    </source>
</evidence>
<dbReference type="InterPro" id="IPR037185">
    <property type="entry name" value="EmrE-like"/>
</dbReference>
<dbReference type="PANTHER" id="PTHR13146:SF0">
    <property type="entry name" value="SOLUTE CARRIER FAMILY 35 MEMBER F6"/>
    <property type="match status" value="1"/>
</dbReference>
<reference evidence="8" key="1">
    <citation type="journal article" date="2023" name="Mol. Biol. Evol.">
        <title>Third-Generation Sequencing Reveals the Adaptive Role of the Epigenome in Three Deep-Sea Polychaetes.</title>
        <authorList>
            <person name="Perez M."/>
            <person name="Aroh O."/>
            <person name="Sun Y."/>
            <person name="Lan Y."/>
            <person name="Juniper S.K."/>
            <person name="Young C.R."/>
            <person name="Angers B."/>
            <person name="Qian P.Y."/>
        </authorList>
    </citation>
    <scope>NUCLEOTIDE SEQUENCE</scope>
    <source>
        <strain evidence="8">R07B-5</strain>
    </source>
</reference>
<keyword evidence="3 5" id="KW-1133">Transmembrane helix</keyword>
<feature type="transmembrane region" description="Helical" evidence="5">
    <location>
        <begin position="329"/>
        <end position="350"/>
    </location>
</feature>
<keyword evidence="6" id="KW-0732">Signal</keyword>
<feature type="transmembrane region" description="Helical" evidence="5">
    <location>
        <begin position="49"/>
        <end position="70"/>
    </location>
</feature>
<feature type="chain" id="PRO_5042221157" description="EamA domain-containing protein" evidence="6">
    <location>
        <begin position="20"/>
        <end position="375"/>
    </location>
</feature>
<feature type="transmembrane region" description="Helical" evidence="5">
    <location>
        <begin position="90"/>
        <end position="108"/>
    </location>
</feature>
<dbReference type="EMBL" id="JAODUO010000751">
    <property type="protein sequence ID" value="KAK2175086.1"/>
    <property type="molecule type" value="Genomic_DNA"/>
</dbReference>
<evidence type="ECO:0000256" key="3">
    <source>
        <dbReference type="ARBA" id="ARBA00022989"/>
    </source>
</evidence>
<evidence type="ECO:0000256" key="1">
    <source>
        <dbReference type="ARBA" id="ARBA00004141"/>
    </source>
</evidence>
<feature type="transmembrane region" description="Helical" evidence="5">
    <location>
        <begin position="263"/>
        <end position="283"/>
    </location>
</feature>
<feature type="transmembrane region" description="Helical" evidence="5">
    <location>
        <begin position="120"/>
        <end position="137"/>
    </location>
</feature>
<feature type="transmembrane region" description="Helical" evidence="5">
    <location>
        <begin position="304"/>
        <end position="323"/>
    </location>
</feature>
<evidence type="ECO:0000256" key="5">
    <source>
        <dbReference type="SAM" id="Phobius"/>
    </source>
</evidence>
<dbReference type="GO" id="GO:0016020">
    <property type="term" value="C:membrane"/>
    <property type="evidence" value="ECO:0007669"/>
    <property type="project" value="UniProtKB-SubCell"/>
</dbReference>
<dbReference type="Pfam" id="PF00892">
    <property type="entry name" value="EamA"/>
    <property type="match status" value="1"/>
</dbReference>
<keyword evidence="4 5" id="KW-0472">Membrane</keyword>
<feature type="transmembrane region" description="Helical" evidence="5">
    <location>
        <begin position="144"/>
        <end position="166"/>
    </location>
</feature>
<comment type="subcellular location">
    <subcellularLocation>
        <location evidence="1">Membrane</location>
        <topology evidence="1">Multi-pass membrane protein</topology>
    </subcellularLocation>
</comment>
<dbReference type="AlphaFoldDB" id="A0AAD9KPH0"/>
<dbReference type="PANTHER" id="PTHR13146">
    <property type="match status" value="1"/>
</dbReference>
<evidence type="ECO:0000256" key="2">
    <source>
        <dbReference type="ARBA" id="ARBA00022692"/>
    </source>
</evidence>
<evidence type="ECO:0000256" key="6">
    <source>
        <dbReference type="SAM" id="SignalP"/>
    </source>
</evidence>
<accession>A0AAD9KPH0</accession>
<dbReference type="Proteomes" id="UP001209878">
    <property type="component" value="Unassembled WGS sequence"/>
</dbReference>
<evidence type="ECO:0000259" key="7">
    <source>
        <dbReference type="Pfam" id="PF00892"/>
    </source>
</evidence>
<sequence>MANWTKYQFFLASMMLVTGSLNTLSTKWADNTKAVGIDDGIPRKFDHPFLQAVGMFMGELSCLLAFNILYFYRKKKDVPMELGDQTFNRLIFLPAAMLDMCGTSLMYVGLNLTFASSFQMLRGAVIIFTALLSVAFLRSRIRIYMWIGMMLIVFGLLFVGVSDVMFGGTSTGTGLNGIISGDLLIIMAQIIVATQMVYEQKFIMKYNVPALQAVGWEGFFGASVLGLLLIPMYYIHVGHPFSTDPNGRLENVYDAFAKMGHSWQLILAVVGNIVSIAFFNFSGISVMKEMNATTRMVLDSCRTVVIWVVSLSVGWQAFTWQSFLLQSFGFVLLIGGTFVYNNVIFAPFLVRHNCLRPEDEDRLSESEPGILFSVS</sequence>
<dbReference type="InterPro" id="IPR000620">
    <property type="entry name" value="EamA_dom"/>
</dbReference>
<keyword evidence="9" id="KW-1185">Reference proteome</keyword>
<dbReference type="PIRSF" id="PIRSF036436">
    <property type="entry name" value="UCP036436"/>
    <property type="match status" value="1"/>
</dbReference>
<name>A0AAD9KPH0_RIDPI</name>
<feature type="signal peptide" evidence="6">
    <location>
        <begin position="1"/>
        <end position="19"/>
    </location>
</feature>
<evidence type="ECO:0000313" key="8">
    <source>
        <dbReference type="EMBL" id="KAK2175086.1"/>
    </source>
</evidence>
<protein>
    <recommendedName>
        <fullName evidence="7">EamA domain-containing protein</fullName>
    </recommendedName>
</protein>